<dbReference type="SMART" id="SM01209">
    <property type="entry name" value="GARS_A"/>
    <property type="match status" value="1"/>
</dbReference>
<evidence type="ECO:0000256" key="13">
    <source>
        <dbReference type="PROSITE-ProRule" id="PRU00409"/>
    </source>
</evidence>
<evidence type="ECO:0000256" key="6">
    <source>
        <dbReference type="ARBA" id="ARBA00022741"/>
    </source>
</evidence>
<keyword evidence="8 13" id="KW-0067">ATP-binding</keyword>
<dbReference type="InterPro" id="IPR000115">
    <property type="entry name" value="PRibGlycinamide_synth"/>
</dbReference>
<dbReference type="Gene3D" id="3.40.50.20">
    <property type="match status" value="1"/>
</dbReference>
<evidence type="ECO:0000256" key="4">
    <source>
        <dbReference type="ARBA" id="ARBA00013255"/>
    </source>
</evidence>
<comment type="cofactor">
    <cofactor evidence="1">
        <name>Mn(2+)</name>
        <dbReference type="ChEBI" id="CHEBI:29035"/>
    </cofactor>
</comment>
<dbReference type="PANTHER" id="PTHR43472:SF1">
    <property type="entry name" value="PHOSPHORIBOSYLAMINE--GLYCINE LIGASE, CHLOROPLASTIC"/>
    <property type="match status" value="1"/>
</dbReference>
<evidence type="ECO:0000256" key="9">
    <source>
        <dbReference type="ARBA" id="ARBA00038345"/>
    </source>
</evidence>
<dbReference type="Gene3D" id="3.90.600.10">
    <property type="entry name" value="Phosphoribosylglycinamide synthetase, C-terminal domain"/>
    <property type="match status" value="1"/>
</dbReference>
<dbReference type="PROSITE" id="PS50975">
    <property type="entry name" value="ATP_GRASP"/>
    <property type="match status" value="1"/>
</dbReference>
<comment type="cofactor">
    <cofactor evidence="2">
        <name>Mg(2+)</name>
        <dbReference type="ChEBI" id="CHEBI:18420"/>
    </cofactor>
</comment>
<keyword evidence="5 12" id="KW-0436">Ligase</keyword>
<comment type="similarity">
    <text evidence="9 12">Belongs to the GARS family.</text>
</comment>
<dbReference type="Pfam" id="PF02844">
    <property type="entry name" value="GARS_N"/>
    <property type="match status" value="1"/>
</dbReference>
<dbReference type="PROSITE" id="PS00184">
    <property type="entry name" value="GARS"/>
    <property type="match status" value="1"/>
</dbReference>
<comment type="catalytic activity">
    <reaction evidence="12">
        <text>5-phospho-beta-D-ribosylamine + glycine + ATP = N(1)-(5-phospho-beta-D-ribosyl)glycinamide + ADP + phosphate + H(+)</text>
        <dbReference type="Rhea" id="RHEA:17453"/>
        <dbReference type="ChEBI" id="CHEBI:15378"/>
        <dbReference type="ChEBI" id="CHEBI:30616"/>
        <dbReference type="ChEBI" id="CHEBI:43474"/>
        <dbReference type="ChEBI" id="CHEBI:57305"/>
        <dbReference type="ChEBI" id="CHEBI:58681"/>
        <dbReference type="ChEBI" id="CHEBI:143788"/>
        <dbReference type="ChEBI" id="CHEBI:456216"/>
        <dbReference type="EC" id="6.3.4.13"/>
    </reaction>
</comment>
<evidence type="ECO:0000313" key="16">
    <source>
        <dbReference type="Proteomes" id="UP001328425"/>
    </source>
</evidence>
<protein>
    <recommendedName>
        <fullName evidence="4 12">Phosphoribosylamine--glycine ligase</fullName>
        <ecNumber evidence="4 12">6.3.4.13</ecNumber>
    </recommendedName>
    <alternativeName>
        <fullName evidence="12">GARS</fullName>
    </alternativeName>
    <alternativeName>
        <fullName evidence="10 12">Glycinamide ribonucleotide synthetase</fullName>
    </alternativeName>
    <alternativeName>
        <fullName evidence="11 12">Phosphoribosylglycinamide synthetase</fullName>
    </alternativeName>
</protein>
<sequence length="419" mass="46780">MKVLVIGNGGREHALAWKLSESKNVDKIFMARGNGGTEDFCENLDLDPKDIHGLLKFAHEEKIDLTVVGPEDPLCLGIVDAFKEKGLKVFGPNKDCARFEKSKEFTKKFLEKYSIPTAKYKSFENYDEAIEGLSEFSYPLVVKADGLCLGKGVIICQNLEEAKDALHKIFKDKIFGDEGSTVVIEEFLTGEEASVLCLVSDNKLFPLERAKDHKQIFDGDKGPNTGGVGTYSPVAASQELEKNLQVIYRQIEDGLDKEKLTYSGILFIGFMIEEDKPKVLEFNVRFGDPETEVLMPRLDCDLFELLNKTIDGKLKEEDIKWKDETCLTVIMCSGGYPASYEKGKEISGLDDVDEDIIVFHNGTKKSDALYTNGGRVLSVTALGKNLEEARKKAYDNVAKINFDGAYFRKDIGTKKNNNI</sequence>
<evidence type="ECO:0000256" key="11">
    <source>
        <dbReference type="ARBA" id="ARBA00042864"/>
    </source>
</evidence>
<evidence type="ECO:0000256" key="12">
    <source>
        <dbReference type="HAMAP-Rule" id="MF_00138"/>
    </source>
</evidence>
<dbReference type="Proteomes" id="UP001328425">
    <property type="component" value="Unassembled WGS sequence"/>
</dbReference>
<dbReference type="SUPFAM" id="SSF52440">
    <property type="entry name" value="PreATP-grasp domain"/>
    <property type="match status" value="1"/>
</dbReference>
<evidence type="ECO:0000256" key="1">
    <source>
        <dbReference type="ARBA" id="ARBA00001936"/>
    </source>
</evidence>
<dbReference type="InterPro" id="IPR016185">
    <property type="entry name" value="PreATP-grasp_dom_sf"/>
</dbReference>
<dbReference type="SUPFAM" id="SSF56059">
    <property type="entry name" value="Glutathione synthetase ATP-binding domain-like"/>
    <property type="match status" value="1"/>
</dbReference>
<dbReference type="InterPro" id="IPR011761">
    <property type="entry name" value="ATP-grasp"/>
</dbReference>
<accession>A0ABU7X8B4</accession>
<evidence type="ECO:0000256" key="10">
    <source>
        <dbReference type="ARBA" id="ARBA00042242"/>
    </source>
</evidence>
<dbReference type="InterPro" id="IPR020562">
    <property type="entry name" value="PRibGlycinamide_synth_N"/>
</dbReference>
<dbReference type="HAMAP" id="MF_00138">
    <property type="entry name" value="GARS"/>
    <property type="match status" value="1"/>
</dbReference>
<dbReference type="SMART" id="SM01210">
    <property type="entry name" value="GARS_C"/>
    <property type="match status" value="1"/>
</dbReference>
<dbReference type="InterPro" id="IPR020560">
    <property type="entry name" value="PRibGlycinamide_synth_C-dom"/>
</dbReference>
<dbReference type="Pfam" id="PF01071">
    <property type="entry name" value="GARS_A"/>
    <property type="match status" value="1"/>
</dbReference>
<comment type="pathway">
    <text evidence="3 12">Purine metabolism; IMP biosynthesis via de novo pathway; N(1)-(5-phospho-D-ribosyl)glycinamide from 5-phospho-alpha-D-ribose 1-diphosphate: step 2/2.</text>
</comment>
<feature type="domain" description="ATP-grasp" evidence="14">
    <location>
        <begin position="107"/>
        <end position="311"/>
    </location>
</feature>
<name>A0ABU7X8B4_9FIRM</name>
<evidence type="ECO:0000256" key="2">
    <source>
        <dbReference type="ARBA" id="ARBA00001946"/>
    </source>
</evidence>
<dbReference type="InterPro" id="IPR013815">
    <property type="entry name" value="ATP_grasp_subdomain_1"/>
</dbReference>
<dbReference type="InterPro" id="IPR037123">
    <property type="entry name" value="PRibGlycinamide_synth_C_sf"/>
</dbReference>
<dbReference type="InterPro" id="IPR020561">
    <property type="entry name" value="PRibGlycinamid_synth_ATP-grasp"/>
</dbReference>
<dbReference type="NCBIfam" id="TIGR00877">
    <property type="entry name" value="purD"/>
    <property type="match status" value="1"/>
</dbReference>
<reference evidence="15 16" key="1">
    <citation type="submission" date="2022-11" db="EMBL/GenBank/DDBJ databases">
        <title>The First Case of Preauricular Fistular Abscess Caused by Peptoniphilus grossensis.</title>
        <authorList>
            <person name="Byun J.-H."/>
        </authorList>
    </citation>
    <scope>NUCLEOTIDE SEQUENCE [LARGE SCALE GENOMIC DNA]</scope>
    <source>
        <strain evidence="15 16">GYB008</strain>
    </source>
</reference>
<comment type="caution">
    <text evidence="15">The sequence shown here is derived from an EMBL/GenBank/DDBJ whole genome shotgun (WGS) entry which is preliminary data.</text>
</comment>
<gene>
    <name evidence="12 15" type="primary">purD</name>
    <name evidence="15" type="ORF">PV361_00720</name>
</gene>
<evidence type="ECO:0000256" key="3">
    <source>
        <dbReference type="ARBA" id="ARBA00005174"/>
    </source>
</evidence>
<organism evidence="15 16">
    <name type="scientific">Peptoniphilus grossensis</name>
    <dbReference type="NCBI Taxonomy" id="1465756"/>
    <lineage>
        <taxon>Bacteria</taxon>
        <taxon>Bacillati</taxon>
        <taxon>Bacillota</taxon>
        <taxon>Tissierellia</taxon>
        <taxon>Tissierellales</taxon>
        <taxon>Peptoniphilaceae</taxon>
        <taxon>Peptoniphilus</taxon>
    </lineage>
</organism>
<evidence type="ECO:0000256" key="8">
    <source>
        <dbReference type="ARBA" id="ARBA00022840"/>
    </source>
</evidence>
<dbReference type="InterPro" id="IPR011054">
    <property type="entry name" value="Rudment_hybrid_motif"/>
</dbReference>
<keyword evidence="16" id="KW-1185">Reference proteome</keyword>
<keyword evidence="7 12" id="KW-0658">Purine biosynthesis</keyword>
<evidence type="ECO:0000313" key="15">
    <source>
        <dbReference type="EMBL" id="MEF3317225.1"/>
    </source>
</evidence>
<keyword evidence="6 13" id="KW-0547">Nucleotide-binding</keyword>
<evidence type="ECO:0000256" key="7">
    <source>
        <dbReference type="ARBA" id="ARBA00022755"/>
    </source>
</evidence>
<dbReference type="GO" id="GO:0004637">
    <property type="term" value="F:phosphoribosylamine-glycine ligase activity"/>
    <property type="evidence" value="ECO:0007669"/>
    <property type="project" value="UniProtKB-EC"/>
</dbReference>
<dbReference type="SUPFAM" id="SSF51246">
    <property type="entry name" value="Rudiment single hybrid motif"/>
    <property type="match status" value="1"/>
</dbReference>
<dbReference type="Gene3D" id="3.30.470.20">
    <property type="entry name" value="ATP-grasp fold, B domain"/>
    <property type="match status" value="1"/>
</dbReference>
<dbReference type="RefSeq" id="WP_332086565.1">
    <property type="nucleotide sequence ID" value="NZ_JARBCY010000007.1"/>
</dbReference>
<proteinExistence type="inferred from homology"/>
<evidence type="ECO:0000259" key="14">
    <source>
        <dbReference type="PROSITE" id="PS50975"/>
    </source>
</evidence>
<dbReference type="EMBL" id="JARBCY010000007">
    <property type="protein sequence ID" value="MEF3317225.1"/>
    <property type="molecule type" value="Genomic_DNA"/>
</dbReference>
<dbReference type="InterPro" id="IPR020559">
    <property type="entry name" value="PRibGlycinamide_synth_CS"/>
</dbReference>
<dbReference type="Pfam" id="PF02843">
    <property type="entry name" value="GARS_C"/>
    <property type="match status" value="1"/>
</dbReference>
<dbReference type="EC" id="6.3.4.13" evidence="4 12"/>
<dbReference type="Gene3D" id="3.30.1490.20">
    <property type="entry name" value="ATP-grasp fold, A domain"/>
    <property type="match status" value="1"/>
</dbReference>
<evidence type="ECO:0000256" key="5">
    <source>
        <dbReference type="ARBA" id="ARBA00022598"/>
    </source>
</evidence>
<dbReference type="PANTHER" id="PTHR43472">
    <property type="entry name" value="PHOSPHORIBOSYLAMINE--GLYCINE LIGASE"/>
    <property type="match status" value="1"/>
</dbReference>